<dbReference type="Proteomes" id="UP001245370">
    <property type="component" value="Unassembled WGS sequence"/>
</dbReference>
<keyword evidence="6" id="KW-1185">Reference proteome</keyword>
<dbReference type="EMBL" id="BSDO01000004">
    <property type="protein sequence ID" value="GLI23395.1"/>
    <property type="molecule type" value="Genomic_DNA"/>
</dbReference>
<feature type="chain" id="PRO_5040767099" description="DUF2092 domain-containing protein" evidence="2">
    <location>
        <begin position="31"/>
        <end position="269"/>
    </location>
</feature>
<dbReference type="RefSeq" id="WP_281808240.1">
    <property type="nucleotide sequence ID" value="NZ_BSDO01000004.1"/>
</dbReference>
<feature type="signal peptide" evidence="2">
    <location>
        <begin position="1"/>
        <end position="30"/>
    </location>
</feature>
<keyword evidence="1 2" id="KW-0732">Signal</keyword>
<evidence type="ECO:0000313" key="5">
    <source>
        <dbReference type="Proteomes" id="UP001144397"/>
    </source>
</evidence>
<evidence type="ECO:0000313" key="6">
    <source>
        <dbReference type="Proteomes" id="UP001245370"/>
    </source>
</evidence>
<dbReference type="InterPro" id="IPR029046">
    <property type="entry name" value="LolA/LolB/LppX"/>
</dbReference>
<dbReference type="InterPro" id="IPR019207">
    <property type="entry name" value="DUF2092"/>
</dbReference>
<reference evidence="3" key="1">
    <citation type="submission" date="2022-12" db="EMBL/GenBank/DDBJ databases">
        <title>Reference genome sequencing for broad-spectrum identification of bacterial and archaeal isolates by mass spectrometry.</title>
        <authorList>
            <person name="Sekiguchi Y."/>
            <person name="Tourlousse D.M."/>
        </authorList>
    </citation>
    <scope>NUCLEOTIDE SEQUENCE</scope>
    <source>
        <strain evidence="3">301</strain>
    </source>
</reference>
<dbReference type="AlphaFoldDB" id="A0A9W6CN14"/>
<dbReference type="Proteomes" id="UP001144397">
    <property type="component" value="Unassembled WGS sequence"/>
</dbReference>
<dbReference type="GeneID" id="95763856"/>
<reference evidence="4 6" key="2">
    <citation type="submission" date="2023-07" db="EMBL/GenBank/DDBJ databases">
        <title>Genomic Encyclopedia of Type Strains, Phase IV (KMG-IV): sequencing the most valuable type-strain genomes for metagenomic binning, comparative biology and taxonomic classification.</title>
        <authorList>
            <person name="Goeker M."/>
        </authorList>
    </citation>
    <scope>NUCLEOTIDE SEQUENCE [LARGE SCALE GENOMIC DNA]</scope>
    <source>
        <strain evidence="4 6">DSM 338</strain>
    </source>
</reference>
<protein>
    <recommendedName>
        <fullName evidence="7">DUF2092 domain-containing protein</fullName>
    </recommendedName>
</protein>
<evidence type="ECO:0000256" key="2">
    <source>
        <dbReference type="SAM" id="SignalP"/>
    </source>
</evidence>
<dbReference type="Pfam" id="PF09865">
    <property type="entry name" value="DUF2092"/>
    <property type="match status" value="1"/>
</dbReference>
<evidence type="ECO:0000256" key="1">
    <source>
        <dbReference type="ARBA" id="ARBA00022729"/>
    </source>
</evidence>
<gene>
    <name evidence="4" type="ORF">GGQ86_003068</name>
    <name evidence="3" type="ORF">XFLAVUS301_30690</name>
</gene>
<name>A0A9W6CN14_XANFL</name>
<evidence type="ECO:0000313" key="3">
    <source>
        <dbReference type="EMBL" id="GLI23395.1"/>
    </source>
</evidence>
<evidence type="ECO:0008006" key="7">
    <source>
        <dbReference type="Google" id="ProtNLM"/>
    </source>
</evidence>
<organism evidence="3 5">
    <name type="scientific">Xanthobacter flavus</name>
    <dbReference type="NCBI Taxonomy" id="281"/>
    <lineage>
        <taxon>Bacteria</taxon>
        <taxon>Pseudomonadati</taxon>
        <taxon>Pseudomonadota</taxon>
        <taxon>Alphaproteobacteria</taxon>
        <taxon>Hyphomicrobiales</taxon>
        <taxon>Xanthobacteraceae</taxon>
        <taxon>Xanthobacter</taxon>
    </lineage>
</organism>
<accession>A0A9W6CN14</accession>
<comment type="caution">
    <text evidence="3">The sequence shown here is derived from an EMBL/GenBank/DDBJ whole genome shotgun (WGS) entry which is preliminary data.</text>
</comment>
<dbReference type="SUPFAM" id="SSF89392">
    <property type="entry name" value="Prokaryotic lipoproteins and lipoprotein localization factors"/>
    <property type="match status" value="1"/>
</dbReference>
<evidence type="ECO:0000313" key="4">
    <source>
        <dbReference type="EMBL" id="MDR6334586.1"/>
    </source>
</evidence>
<sequence length="269" mass="28680">MFTANSLKRAAAAFAVAGVVWGGGGAPAAAAPPGPGKDQSAAAIDPAVVTGLTAMGKYLSGLTRFEFTADTTIETVLRGGHQVEIGGTVHYFVQFPGHVRVDSETDTVKRQYFLDGKTFTIVAPAEGYYGQVPAKPTIRDTLIDAAQTLDVELPLADLYEWSDPATALKPFHRGFAVGTAKVDGVATDHYVLLGRNVDVEFWVQQGDTPLPLKIALVDHRVHGSPRFSARLKWVTAPTFGDDVFTFTPGKELVRIEVLKPEATTGKGGK</sequence>
<dbReference type="EMBL" id="JAVDPY010000005">
    <property type="protein sequence ID" value="MDR6334586.1"/>
    <property type="molecule type" value="Genomic_DNA"/>
</dbReference>
<proteinExistence type="predicted"/>